<dbReference type="GO" id="GO:0003777">
    <property type="term" value="F:microtubule motor activity"/>
    <property type="evidence" value="ECO:0007669"/>
    <property type="project" value="InterPro"/>
</dbReference>
<sequence length="696" mass="80520">MAQNTIKVFGRVKPISSNKHKPEYHIYRADDTDDDILLLNKSSGDVQLSRQDTFRFRFEKVFDQCVSQEDVYSIVAKPVVERQVSLLEDASGKLHVRNLSIHRVCSEDEALHLLFVGDTNRMTVQTKMNPRSSRSHCVFTIYLTAAVQHSKLNLVDLAGSERVYKCQLGGQLLLEARHINLSLHFLEQVILALGESNRSHIPYRNSLLTTVLRDSVGGNCITVMETVSTCRFAQRVALVTNDMRVNEQLDPQQEIAMLRAEVQQLRAQLTKCNVSQELSSEDVIECRKVVDMFLQKEEDADLSEIQGEKKMRLCLSLLKEAVMQQVNTTQHKQETELYVEQLKLRDAHISILYYTRRHERFAQFMAQPGNRQQLDECRVLLNNKYQEAKNVAADIKQRQANIRNLHNMLKKFAEHHLNVSKNNTLILEIENKIRSEQKYYKKNLEELKYLKLETDQLKCELHKIKKNLLLKFRKQWEIPDDFNAIKFDQNLPNKRNYNSETFGFSEILSTPSSNGTNSRNTGIYTENAVDCELMDVNNKLNEQDFSNNFKLQEVCPFYGNENEISPKNKCNFALRENESDTMTGVDEVYSNGEAVHGDFYVKPGRDSVLNEECEENDLECEIAAFYAMKNTNIQVNPREFVDERDTEVKHELKEDLIEPHNNTRDLLIENIPLTGDSEIDEEIIAFYAARTQIVCR</sequence>
<evidence type="ECO:0000256" key="5">
    <source>
        <dbReference type="PROSITE-ProRule" id="PRU00283"/>
    </source>
</evidence>
<dbReference type="GO" id="GO:0007018">
    <property type="term" value="P:microtubule-based movement"/>
    <property type="evidence" value="ECO:0007669"/>
    <property type="project" value="InterPro"/>
</dbReference>
<evidence type="ECO:0000313" key="9">
    <source>
        <dbReference type="Proteomes" id="UP001233999"/>
    </source>
</evidence>
<gene>
    <name evidence="8" type="ORF">L9F63_023383</name>
</gene>
<name>A0AAD7ZJA4_DIPPU</name>
<dbReference type="InterPro" id="IPR027417">
    <property type="entry name" value="P-loop_NTPase"/>
</dbReference>
<evidence type="ECO:0000256" key="2">
    <source>
        <dbReference type="ARBA" id="ARBA00022741"/>
    </source>
</evidence>
<dbReference type="InterPro" id="IPR019821">
    <property type="entry name" value="Kinesin_motor_CS"/>
</dbReference>
<dbReference type="InterPro" id="IPR001752">
    <property type="entry name" value="Kinesin_motor_dom"/>
</dbReference>
<proteinExistence type="inferred from homology"/>
<reference evidence="8" key="1">
    <citation type="journal article" date="2023" name="IScience">
        <title>Live-bearing cockroach genome reveals convergent evolutionary mechanisms linked to viviparity in insects and beyond.</title>
        <authorList>
            <person name="Fouks B."/>
            <person name="Harrison M.C."/>
            <person name="Mikhailova A.A."/>
            <person name="Marchal E."/>
            <person name="English S."/>
            <person name="Carruthers M."/>
            <person name="Jennings E.C."/>
            <person name="Chiamaka E.L."/>
            <person name="Frigard R.A."/>
            <person name="Pippel M."/>
            <person name="Attardo G.M."/>
            <person name="Benoit J.B."/>
            <person name="Bornberg-Bauer E."/>
            <person name="Tobe S.S."/>
        </authorList>
    </citation>
    <scope>NUCLEOTIDE SEQUENCE</scope>
    <source>
        <strain evidence="8">Stay&amp;Tobe</strain>
    </source>
</reference>
<dbReference type="GO" id="GO:0005874">
    <property type="term" value="C:microtubule"/>
    <property type="evidence" value="ECO:0007669"/>
    <property type="project" value="UniProtKB-KW"/>
</dbReference>
<organism evidence="8 9">
    <name type="scientific">Diploptera punctata</name>
    <name type="common">Pacific beetle cockroach</name>
    <dbReference type="NCBI Taxonomy" id="6984"/>
    <lineage>
        <taxon>Eukaryota</taxon>
        <taxon>Metazoa</taxon>
        <taxon>Ecdysozoa</taxon>
        <taxon>Arthropoda</taxon>
        <taxon>Hexapoda</taxon>
        <taxon>Insecta</taxon>
        <taxon>Pterygota</taxon>
        <taxon>Neoptera</taxon>
        <taxon>Polyneoptera</taxon>
        <taxon>Dictyoptera</taxon>
        <taxon>Blattodea</taxon>
        <taxon>Blaberoidea</taxon>
        <taxon>Blaberidae</taxon>
        <taxon>Diplopterinae</taxon>
        <taxon>Diploptera</taxon>
    </lineage>
</organism>
<keyword evidence="3 6" id="KW-0067">ATP-binding</keyword>
<dbReference type="InterPro" id="IPR027640">
    <property type="entry name" value="Kinesin-like_fam"/>
</dbReference>
<dbReference type="Proteomes" id="UP001233999">
    <property type="component" value="Unassembled WGS sequence"/>
</dbReference>
<dbReference type="PROSITE" id="PS00411">
    <property type="entry name" value="KINESIN_MOTOR_1"/>
    <property type="match status" value="1"/>
</dbReference>
<evidence type="ECO:0000256" key="4">
    <source>
        <dbReference type="ARBA" id="ARBA00023212"/>
    </source>
</evidence>
<comment type="caution">
    <text evidence="8">The sequence shown here is derived from an EMBL/GenBank/DDBJ whole genome shotgun (WGS) entry which is preliminary data.</text>
</comment>
<feature type="domain" description="Kinesin motor" evidence="7">
    <location>
        <begin position="1"/>
        <end position="224"/>
    </location>
</feature>
<keyword evidence="4" id="KW-0206">Cytoskeleton</keyword>
<protein>
    <recommendedName>
        <fullName evidence="6">Kinesin-like protein</fullName>
    </recommendedName>
</protein>
<reference evidence="8" key="2">
    <citation type="submission" date="2023-05" db="EMBL/GenBank/DDBJ databases">
        <authorList>
            <person name="Fouks B."/>
        </authorList>
    </citation>
    <scope>NUCLEOTIDE SEQUENCE</scope>
    <source>
        <strain evidence="8">Stay&amp;Tobe</strain>
        <tissue evidence="8">Testes</tissue>
    </source>
</reference>
<evidence type="ECO:0000256" key="6">
    <source>
        <dbReference type="RuleBase" id="RU000394"/>
    </source>
</evidence>
<keyword evidence="6" id="KW-0493">Microtubule</keyword>
<dbReference type="EMBL" id="JASPKZ010007920">
    <property type="protein sequence ID" value="KAJ9581451.1"/>
    <property type="molecule type" value="Genomic_DNA"/>
</dbReference>
<keyword evidence="9" id="KW-1185">Reference proteome</keyword>
<keyword evidence="4" id="KW-0963">Cytoplasm</keyword>
<keyword evidence="6" id="KW-0505">Motor protein</keyword>
<dbReference type="PANTHER" id="PTHR47968">
    <property type="entry name" value="CENTROMERE PROTEIN E"/>
    <property type="match status" value="1"/>
</dbReference>
<dbReference type="SMART" id="SM00129">
    <property type="entry name" value="KISc"/>
    <property type="match status" value="1"/>
</dbReference>
<comment type="similarity">
    <text evidence="5 6">Belongs to the TRAFAC class myosin-kinesin ATPase superfamily. Kinesin family.</text>
</comment>
<dbReference type="PROSITE" id="PS50067">
    <property type="entry name" value="KINESIN_MOTOR_2"/>
    <property type="match status" value="1"/>
</dbReference>
<dbReference type="Gene3D" id="3.40.850.10">
    <property type="entry name" value="Kinesin motor domain"/>
    <property type="match status" value="2"/>
</dbReference>
<evidence type="ECO:0000313" key="8">
    <source>
        <dbReference type="EMBL" id="KAJ9581451.1"/>
    </source>
</evidence>
<dbReference type="PRINTS" id="PR00380">
    <property type="entry name" value="KINESINHEAVY"/>
</dbReference>
<dbReference type="GO" id="GO:0008017">
    <property type="term" value="F:microtubule binding"/>
    <property type="evidence" value="ECO:0007669"/>
    <property type="project" value="InterPro"/>
</dbReference>
<dbReference type="GO" id="GO:0005524">
    <property type="term" value="F:ATP binding"/>
    <property type="evidence" value="ECO:0007669"/>
    <property type="project" value="UniProtKB-KW"/>
</dbReference>
<accession>A0AAD7ZJA4</accession>
<dbReference type="AlphaFoldDB" id="A0AAD7ZJA4"/>
<dbReference type="SUPFAM" id="SSF52540">
    <property type="entry name" value="P-loop containing nucleoside triphosphate hydrolases"/>
    <property type="match status" value="1"/>
</dbReference>
<evidence type="ECO:0000259" key="7">
    <source>
        <dbReference type="PROSITE" id="PS50067"/>
    </source>
</evidence>
<dbReference type="Pfam" id="PF00225">
    <property type="entry name" value="Kinesin"/>
    <property type="match status" value="1"/>
</dbReference>
<keyword evidence="2 6" id="KW-0547">Nucleotide-binding</keyword>
<evidence type="ECO:0000256" key="1">
    <source>
        <dbReference type="ARBA" id="ARBA00004245"/>
    </source>
</evidence>
<comment type="subcellular location">
    <subcellularLocation>
        <location evidence="1">Cytoplasm</location>
        <location evidence="1">Cytoskeleton</location>
    </subcellularLocation>
</comment>
<comment type="caution">
    <text evidence="5">Lacks conserved residue(s) required for the propagation of feature annotation.</text>
</comment>
<evidence type="ECO:0000256" key="3">
    <source>
        <dbReference type="ARBA" id="ARBA00022840"/>
    </source>
</evidence>
<dbReference type="InterPro" id="IPR036961">
    <property type="entry name" value="Kinesin_motor_dom_sf"/>
</dbReference>
<dbReference type="PANTHER" id="PTHR47968:SF67">
    <property type="entry name" value="KINESIN MOTOR DOMAIN-CONTAINING PROTEIN"/>
    <property type="match status" value="1"/>
</dbReference>